<feature type="region of interest" description="Disordered" evidence="1">
    <location>
        <begin position="1"/>
        <end position="22"/>
    </location>
</feature>
<comment type="caution">
    <text evidence="2">The sequence shown here is derived from an EMBL/GenBank/DDBJ whole genome shotgun (WGS) entry which is preliminary data.</text>
</comment>
<sequence>MNNVFRKRFDGPRLTREEAERQGRATRLAYEALGRPEAAMAFLNGHDAALAGRPIDLAVASAAGLLAVERAIAALNRD</sequence>
<proteinExistence type="predicted"/>
<dbReference type="AlphaFoldDB" id="A0A2T5FZA6"/>
<evidence type="ECO:0000256" key="1">
    <source>
        <dbReference type="SAM" id="MobiDB-lite"/>
    </source>
</evidence>
<evidence type="ECO:0000313" key="3">
    <source>
        <dbReference type="Proteomes" id="UP000244162"/>
    </source>
</evidence>
<name>A0A2T5FZA6_9SPHN</name>
<dbReference type="OrthoDB" id="7473598at2"/>
<reference evidence="2 3" key="1">
    <citation type="submission" date="2017-09" db="EMBL/GenBank/DDBJ databases">
        <title>Sphingomonas panjinensis sp.nov., isolated from oil-contaminated soil.</title>
        <authorList>
            <person name="Wang L."/>
            <person name="Chen L."/>
        </authorList>
    </citation>
    <scope>NUCLEOTIDE SEQUENCE [LARGE SCALE GENOMIC DNA]</scope>
    <source>
        <strain evidence="2 3">FW-11</strain>
    </source>
</reference>
<feature type="compositionally biased region" description="Basic and acidic residues" evidence="1">
    <location>
        <begin position="7"/>
        <end position="22"/>
    </location>
</feature>
<keyword evidence="3" id="KW-1185">Reference proteome</keyword>
<evidence type="ECO:0000313" key="2">
    <source>
        <dbReference type="EMBL" id="PTQ12034.1"/>
    </source>
</evidence>
<protein>
    <submittedName>
        <fullName evidence="2">Uncharacterized protein</fullName>
    </submittedName>
</protein>
<dbReference type="RefSeq" id="WP_107966897.1">
    <property type="nucleotide sequence ID" value="NZ_NWBU01000005.1"/>
</dbReference>
<accession>A0A2T5FZA6</accession>
<dbReference type="Proteomes" id="UP000244162">
    <property type="component" value="Unassembled WGS sequence"/>
</dbReference>
<dbReference type="EMBL" id="NWBU01000005">
    <property type="protein sequence ID" value="PTQ12034.1"/>
    <property type="molecule type" value="Genomic_DNA"/>
</dbReference>
<gene>
    <name evidence="2" type="ORF">CLG96_05505</name>
</gene>
<organism evidence="2 3">
    <name type="scientific">Sphingomonas oleivorans</name>
    <dbReference type="NCBI Taxonomy" id="1735121"/>
    <lineage>
        <taxon>Bacteria</taxon>
        <taxon>Pseudomonadati</taxon>
        <taxon>Pseudomonadota</taxon>
        <taxon>Alphaproteobacteria</taxon>
        <taxon>Sphingomonadales</taxon>
        <taxon>Sphingomonadaceae</taxon>
        <taxon>Sphingomonas</taxon>
    </lineage>
</organism>